<evidence type="ECO:0000256" key="1">
    <source>
        <dbReference type="ARBA" id="ARBA00005228"/>
    </source>
</evidence>
<evidence type="ECO:0000259" key="9">
    <source>
        <dbReference type="Pfam" id="PF00326"/>
    </source>
</evidence>
<dbReference type="GO" id="GO:0006508">
    <property type="term" value="P:proteolysis"/>
    <property type="evidence" value="ECO:0007669"/>
    <property type="project" value="UniProtKB-KW"/>
</dbReference>
<dbReference type="SUPFAM" id="SSF82171">
    <property type="entry name" value="DPP6 N-terminal domain-like"/>
    <property type="match status" value="1"/>
</dbReference>
<keyword evidence="4" id="KW-0720">Serine protease</keyword>
<feature type="domain" description="Peptidase S9A N-terminal" evidence="10">
    <location>
        <begin position="95"/>
        <end position="346"/>
    </location>
</feature>
<keyword evidence="3" id="KW-0378">Hydrolase</keyword>
<protein>
    <recommendedName>
        <fullName evidence="7">Acyl-peptide hydrolase</fullName>
    </recommendedName>
    <alternativeName>
        <fullName evidence="6">Acylaminoacyl-peptidase</fullName>
    </alternativeName>
</protein>
<proteinExistence type="inferred from homology"/>
<evidence type="ECO:0000313" key="11">
    <source>
        <dbReference type="EMBL" id="SVA90526.1"/>
    </source>
</evidence>
<evidence type="ECO:0000256" key="6">
    <source>
        <dbReference type="ARBA" id="ARBA00032284"/>
    </source>
</evidence>
<dbReference type="GO" id="GO:0004252">
    <property type="term" value="F:serine-type endopeptidase activity"/>
    <property type="evidence" value="ECO:0007669"/>
    <property type="project" value="InterPro"/>
</dbReference>
<dbReference type="PRINTS" id="PR00862">
    <property type="entry name" value="PROLIGOPTASE"/>
</dbReference>
<dbReference type="PANTHER" id="PTHR42776:SF27">
    <property type="entry name" value="DIPEPTIDYL PEPTIDASE FAMILY MEMBER 6"/>
    <property type="match status" value="1"/>
</dbReference>
<feature type="domain" description="Peptidase S9 prolyl oligopeptidase catalytic" evidence="9">
    <location>
        <begin position="420"/>
        <end position="629"/>
    </location>
</feature>
<reference evidence="11" key="1">
    <citation type="submission" date="2018-05" db="EMBL/GenBank/DDBJ databases">
        <authorList>
            <person name="Lanie J.A."/>
            <person name="Ng W.-L."/>
            <person name="Kazmierczak K.M."/>
            <person name="Andrzejewski T.M."/>
            <person name="Davidsen T.M."/>
            <person name="Wayne K.J."/>
            <person name="Tettelin H."/>
            <person name="Glass J.I."/>
            <person name="Rusch D."/>
            <person name="Podicherti R."/>
            <person name="Tsui H.-C.T."/>
            <person name="Winkler M.E."/>
        </authorList>
    </citation>
    <scope>NUCLEOTIDE SEQUENCE</scope>
</reference>
<comment type="similarity">
    <text evidence="1">Belongs to the peptidase S9A family.</text>
</comment>
<dbReference type="InterPro" id="IPR001375">
    <property type="entry name" value="Peptidase_S9_cat"/>
</dbReference>
<dbReference type="Pfam" id="PF02897">
    <property type="entry name" value="Peptidase_S9_N"/>
    <property type="match status" value="1"/>
</dbReference>
<evidence type="ECO:0000256" key="3">
    <source>
        <dbReference type="ARBA" id="ARBA00022801"/>
    </source>
</evidence>
<keyword evidence="5" id="KW-0007">Acetylation</keyword>
<dbReference type="SUPFAM" id="SSF53474">
    <property type="entry name" value="alpha/beta-Hydrolases"/>
    <property type="match status" value="1"/>
</dbReference>
<dbReference type="InterPro" id="IPR002470">
    <property type="entry name" value="Peptidase_S9A"/>
</dbReference>
<dbReference type="PROSITE" id="PS00708">
    <property type="entry name" value="PRO_ENDOPEP_SER"/>
    <property type="match status" value="1"/>
</dbReference>
<dbReference type="PANTHER" id="PTHR42776">
    <property type="entry name" value="SERINE PEPTIDASE S9 FAMILY MEMBER"/>
    <property type="match status" value="1"/>
</dbReference>
<dbReference type="InterPro" id="IPR029058">
    <property type="entry name" value="AB_hydrolase_fold"/>
</dbReference>
<dbReference type="Gene3D" id="2.120.10.30">
    <property type="entry name" value="TolB, C-terminal domain"/>
    <property type="match status" value="2"/>
</dbReference>
<sequence length="631" mass="71294">MEMKMKYQKTILILQVAVLGLTGCQNASHEEYSISQFIKTTSIRGSSFSPDESEILFSSDETGVFNAYTISVNGGKTTALTTTTGNSIFATTFFPNDRRILYRSDQGGNEIWHIYLRNEDGSAKDLTPGENERALFGGWAYDEKSFFYTSNKRNPKYMDVYEMDIETFKPTLIFTNDEALNFGGVSNEKRYLVFGKTDTRDNSNIYLYDLKEKNLELITEHEGDINHRPAEFSTDSKQLYYLTDKDSEFNYLVEYDIQTGNRKIFQKESWDIAYMYFSRSGKYRVLGINQDAQTVIKVFDTTTERQISFPKLPAGNVASVSISKSEKLMSFYHGGAKSPSDLYAHTIGEREYSRLTNSMNPEINPSYLAEAEVIRYKSFDGMEIPAVYYKPPNVKQGDKIPALVWVHGGPGGQSRVGYRALIQYLANHGYAVLAVNNRGSSGYGKTFQTLDDQAHGEGDLDDCVSAKDFLISTGYIDENKIGIIGGSYGGYMVMAALAFRPEDFEVGVNIFGVTNWIRTLKSIPPWWEAARLSLYKEMGNPETQEDYLYNISPLFHAKNIVKPVMVLQGANDPRVLQVESDEMVAAVRKKGVFAEYIVFEDEGHGFVKKENQIKGYGAILQFLDNYLKKNS</sequence>
<evidence type="ECO:0000259" key="10">
    <source>
        <dbReference type="Pfam" id="PF02897"/>
    </source>
</evidence>
<dbReference type="InterPro" id="IPR011042">
    <property type="entry name" value="6-blade_b-propeller_TolB-like"/>
</dbReference>
<evidence type="ECO:0000256" key="8">
    <source>
        <dbReference type="ARBA" id="ARBA00045885"/>
    </source>
</evidence>
<name>A0A381ZML4_9ZZZZ</name>
<dbReference type="InterPro" id="IPR002471">
    <property type="entry name" value="Pept_S9_AS"/>
</dbReference>
<evidence type="ECO:0000256" key="5">
    <source>
        <dbReference type="ARBA" id="ARBA00022990"/>
    </source>
</evidence>
<organism evidence="11">
    <name type="scientific">marine metagenome</name>
    <dbReference type="NCBI Taxonomy" id="408172"/>
    <lineage>
        <taxon>unclassified sequences</taxon>
        <taxon>metagenomes</taxon>
        <taxon>ecological metagenomes</taxon>
    </lineage>
</organism>
<dbReference type="AlphaFoldDB" id="A0A381ZML4"/>
<dbReference type="InterPro" id="IPR023302">
    <property type="entry name" value="Pept_S9A_N"/>
</dbReference>
<evidence type="ECO:0000256" key="7">
    <source>
        <dbReference type="ARBA" id="ARBA00032596"/>
    </source>
</evidence>
<dbReference type="Gene3D" id="3.40.50.1820">
    <property type="entry name" value="alpha/beta hydrolase"/>
    <property type="match status" value="1"/>
</dbReference>
<accession>A0A381ZML4</accession>
<evidence type="ECO:0000256" key="4">
    <source>
        <dbReference type="ARBA" id="ARBA00022825"/>
    </source>
</evidence>
<dbReference type="EMBL" id="UINC01021933">
    <property type="protein sequence ID" value="SVA90526.1"/>
    <property type="molecule type" value="Genomic_DNA"/>
</dbReference>
<dbReference type="PROSITE" id="PS51257">
    <property type="entry name" value="PROKAR_LIPOPROTEIN"/>
    <property type="match status" value="1"/>
</dbReference>
<comment type="function">
    <text evidence="8">This enzyme catalyzes the hydrolysis of the N-terminal peptide bond of an N-acetylated peptide to generate an N-acetylated amino acid and a peptide with a free N-terminus. It preferentially cleaves off Ac-Ala, Ac-Met and Ac-Ser. Also, involved in the degradation of oxidized and glycated proteins.</text>
</comment>
<evidence type="ECO:0000256" key="2">
    <source>
        <dbReference type="ARBA" id="ARBA00022670"/>
    </source>
</evidence>
<gene>
    <name evidence="11" type="ORF">METZ01_LOCUS143380</name>
</gene>
<dbReference type="Pfam" id="PF00326">
    <property type="entry name" value="Peptidase_S9"/>
    <property type="match status" value="1"/>
</dbReference>
<keyword evidence="2" id="KW-0645">Protease</keyword>